<name>A0AAE0INI8_9PEZI</name>
<dbReference type="Pfam" id="PF00646">
    <property type="entry name" value="F-box"/>
    <property type="match status" value="1"/>
</dbReference>
<feature type="domain" description="F-box" evidence="2">
    <location>
        <begin position="4"/>
        <end position="37"/>
    </location>
</feature>
<dbReference type="Proteomes" id="UP001286456">
    <property type="component" value="Unassembled WGS sequence"/>
</dbReference>
<evidence type="ECO:0000256" key="1">
    <source>
        <dbReference type="SAM" id="MobiDB-lite"/>
    </source>
</evidence>
<feature type="compositionally biased region" description="Acidic residues" evidence="1">
    <location>
        <begin position="533"/>
        <end position="561"/>
    </location>
</feature>
<dbReference type="AlphaFoldDB" id="A0AAE0INI8"/>
<organism evidence="3 4">
    <name type="scientific">Cercophora scortea</name>
    <dbReference type="NCBI Taxonomy" id="314031"/>
    <lineage>
        <taxon>Eukaryota</taxon>
        <taxon>Fungi</taxon>
        <taxon>Dikarya</taxon>
        <taxon>Ascomycota</taxon>
        <taxon>Pezizomycotina</taxon>
        <taxon>Sordariomycetes</taxon>
        <taxon>Sordariomycetidae</taxon>
        <taxon>Sordariales</taxon>
        <taxon>Lasiosphaeriaceae</taxon>
        <taxon>Cercophora</taxon>
    </lineage>
</organism>
<comment type="caution">
    <text evidence="3">The sequence shown here is derived from an EMBL/GenBank/DDBJ whole genome shotgun (WGS) entry which is preliminary data.</text>
</comment>
<evidence type="ECO:0000313" key="3">
    <source>
        <dbReference type="EMBL" id="KAK3328237.1"/>
    </source>
</evidence>
<dbReference type="CDD" id="cd09917">
    <property type="entry name" value="F-box_SF"/>
    <property type="match status" value="1"/>
</dbReference>
<protein>
    <recommendedName>
        <fullName evidence="2">F-box domain-containing protein</fullName>
    </recommendedName>
</protein>
<sequence>MPSLHDFPNEIVDNIARHLDGRSLGALRLTSHRWYDATFADFAGRIRNIRWHPSVPLLSRLLGISEDRRLASRIRTLRFATTVNVGVGQSLPTGVTVSDEDFSEWERGIFYHIDSHWHCDTMSDIVVDLPFGFRDVIANLDNLEHIEIDDPIEDYHDGQVHLKLWAEECESSSGTVALRFRTVSASEEPSASALHTKDWYTCKVSLMFIFWSLLYGLVDRAKPIKSLVACSRRWKDKDRAKGMPVSDFPALTEKLTTGLREIFKNLKRMKMMLEFENQPDVPSWRSLREDHEIRRQKQERWLAEFVNLAPKLEELDLILDAHYRHIYSYWQDKTECMAFHYFATHASLARLTQLRLRGLNVVYDDIYNLWCKLQNTLTNIHLVNVGLLKGSGGDCWLQLLKEIAKKYEQDLPIHRIDMEFAWLANRVDISQPQGEEIMKTTGFLVFSREGHGGCNTCLLNVDGYRNKRDRYGWDRYELRLCQHLSGRCRWPPGIYASKDSPEKLLDAEIVSMEEFNRLAREKYGIGEYSDPMGVDDMEEATDVDDTGETMDVDDSEGETET</sequence>
<gene>
    <name evidence="3" type="ORF">B0T19DRAFT_423991</name>
</gene>
<evidence type="ECO:0000259" key="2">
    <source>
        <dbReference type="Pfam" id="PF00646"/>
    </source>
</evidence>
<dbReference type="InterPro" id="IPR036047">
    <property type="entry name" value="F-box-like_dom_sf"/>
</dbReference>
<reference evidence="3" key="1">
    <citation type="journal article" date="2023" name="Mol. Phylogenet. Evol.">
        <title>Genome-scale phylogeny and comparative genomics of the fungal order Sordariales.</title>
        <authorList>
            <person name="Hensen N."/>
            <person name="Bonometti L."/>
            <person name="Westerberg I."/>
            <person name="Brannstrom I.O."/>
            <person name="Guillou S."/>
            <person name="Cros-Aarteil S."/>
            <person name="Calhoun S."/>
            <person name="Haridas S."/>
            <person name="Kuo A."/>
            <person name="Mondo S."/>
            <person name="Pangilinan J."/>
            <person name="Riley R."/>
            <person name="LaButti K."/>
            <person name="Andreopoulos B."/>
            <person name="Lipzen A."/>
            <person name="Chen C."/>
            <person name="Yan M."/>
            <person name="Daum C."/>
            <person name="Ng V."/>
            <person name="Clum A."/>
            <person name="Steindorff A."/>
            <person name="Ohm R.A."/>
            <person name="Martin F."/>
            <person name="Silar P."/>
            <person name="Natvig D.O."/>
            <person name="Lalanne C."/>
            <person name="Gautier V."/>
            <person name="Ament-Velasquez S.L."/>
            <person name="Kruys A."/>
            <person name="Hutchinson M.I."/>
            <person name="Powell A.J."/>
            <person name="Barry K."/>
            <person name="Miller A.N."/>
            <person name="Grigoriev I.V."/>
            <person name="Debuchy R."/>
            <person name="Gladieux P."/>
            <person name="Hiltunen Thoren M."/>
            <person name="Johannesson H."/>
        </authorList>
    </citation>
    <scope>NUCLEOTIDE SEQUENCE</scope>
    <source>
        <strain evidence="3">SMH4131-1</strain>
    </source>
</reference>
<accession>A0AAE0INI8</accession>
<reference evidence="3" key="2">
    <citation type="submission" date="2023-06" db="EMBL/GenBank/DDBJ databases">
        <authorList>
            <consortium name="Lawrence Berkeley National Laboratory"/>
            <person name="Haridas S."/>
            <person name="Hensen N."/>
            <person name="Bonometti L."/>
            <person name="Westerberg I."/>
            <person name="Brannstrom I.O."/>
            <person name="Guillou S."/>
            <person name="Cros-Aarteil S."/>
            <person name="Calhoun S."/>
            <person name="Kuo A."/>
            <person name="Mondo S."/>
            <person name="Pangilinan J."/>
            <person name="Riley R."/>
            <person name="Labutti K."/>
            <person name="Andreopoulos B."/>
            <person name="Lipzen A."/>
            <person name="Chen C."/>
            <person name="Yanf M."/>
            <person name="Daum C."/>
            <person name="Ng V."/>
            <person name="Clum A."/>
            <person name="Steindorff A."/>
            <person name="Ohm R."/>
            <person name="Martin F."/>
            <person name="Silar P."/>
            <person name="Natvig D."/>
            <person name="Lalanne C."/>
            <person name="Gautier V."/>
            <person name="Ament-Velasquez S.L."/>
            <person name="Kruys A."/>
            <person name="Hutchinson M.I."/>
            <person name="Powell A.J."/>
            <person name="Barry K."/>
            <person name="Miller A.N."/>
            <person name="Grigoriev I.V."/>
            <person name="Debuchy R."/>
            <person name="Gladieux P."/>
            <person name="Thoren M.H."/>
            <person name="Johannesson H."/>
        </authorList>
    </citation>
    <scope>NUCLEOTIDE SEQUENCE</scope>
    <source>
        <strain evidence="3">SMH4131-1</strain>
    </source>
</reference>
<feature type="region of interest" description="Disordered" evidence="1">
    <location>
        <begin position="528"/>
        <end position="561"/>
    </location>
</feature>
<proteinExistence type="predicted"/>
<dbReference type="SUPFAM" id="SSF81383">
    <property type="entry name" value="F-box domain"/>
    <property type="match status" value="1"/>
</dbReference>
<dbReference type="EMBL" id="JAUEPO010000003">
    <property type="protein sequence ID" value="KAK3328237.1"/>
    <property type="molecule type" value="Genomic_DNA"/>
</dbReference>
<dbReference type="InterPro" id="IPR001810">
    <property type="entry name" value="F-box_dom"/>
</dbReference>
<evidence type="ECO:0000313" key="4">
    <source>
        <dbReference type="Proteomes" id="UP001286456"/>
    </source>
</evidence>
<keyword evidence="4" id="KW-1185">Reference proteome</keyword>